<evidence type="ECO:0000313" key="1">
    <source>
        <dbReference type="EMBL" id="RGS70666.1"/>
    </source>
</evidence>
<evidence type="ECO:0000313" key="2">
    <source>
        <dbReference type="Proteomes" id="UP000285981"/>
    </source>
</evidence>
<reference evidence="1 2" key="1">
    <citation type="submission" date="2018-08" db="EMBL/GenBank/DDBJ databases">
        <title>A genome reference for cultivated species of the human gut microbiota.</title>
        <authorList>
            <person name="Zou Y."/>
            <person name="Xue W."/>
            <person name="Luo G."/>
        </authorList>
    </citation>
    <scope>NUCLEOTIDE SEQUENCE [LARGE SCALE GENOMIC DNA]</scope>
    <source>
        <strain evidence="1 2">AF21-25</strain>
    </source>
</reference>
<accession>A0A412KQG1</accession>
<dbReference type="EMBL" id="QRVU01000028">
    <property type="protein sequence ID" value="RGS70666.1"/>
    <property type="molecule type" value="Genomic_DNA"/>
</dbReference>
<name>A0A412KQG1_9FIRM</name>
<dbReference type="Proteomes" id="UP000285981">
    <property type="component" value="Unassembled WGS sequence"/>
</dbReference>
<protein>
    <submittedName>
        <fullName evidence="1">Uncharacterized protein</fullName>
    </submittedName>
</protein>
<gene>
    <name evidence="1" type="ORF">DWX78_07160</name>
</gene>
<dbReference type="AlphaFoldDB" id="A0A412KQG1"/>
<organism evidence="1 2">
    <name type="scientific">Dorea formicigenerans</name>
    <dbReference type="NCBI Taxonomy" id="39486"/>
    <lineage>
        <taxon>Bacteria</taxon>
        <taxon>Bacillati</taxon>
        <taxon>Bacillota</taxon>
        <taxon>Clostridia</taxon>
        <taxon>Lachnospirales</taxon>
        <taxon>Lachnospiraceae</taxon>
        <taxon>Dorea</taxon>
    </lineage>
</organism>
<proteinExistence type="predicted"/>
<sequence length="115" mass="13034">MSGKKKIAYPIELPFTIQEPILLNNAIDKYQLHKELIDQLLNALKGSFHVGYVRRQKKYIHGISANSLNEAIREKLKGIPGIEGETNVVFGTFLPPVKGKGEFDFSIYNKETNFL</sequence>
<comment type="caution">
    <text evidence="1">The sequence shown here is derived from an EMBL/GenBank/DDBJ whole genome shotgun (WGS) entry which is preliminary data.</text>
</comment>